<reference evidence="1" key="1">
    <citation type="submission" date="2021-01" db="EMBL/GenBank/DDBJ databases">
        <authorList>
            <person name="Li R."/>
            <person name="Bekaert M."/>
        </authorList>
    </citation>
    <scope>NUCLEOTIDE SEQUENCE</scope>
    <source>
        <strain evidence="1">Farmed</strain>
    </source>
</reference>
<organism evidence="1 2">
    <name type="scientific">Acanthosepion pharaonis</name>
    <name type="common">Pharaoh cuttlefish</name>
    <name type="synonym">Sepia pharaonis</name>
    <dbReference type="NCBI Taxonomy" id="158019"/>
    <lineage>
        <taxon>Eukaryota</taxon>
        <taxon>Metazoa</taxon>
        <taxon>Spiralia</taxon>
        <taxon>Lophotrochozoa</taxon>
        <taxon>Mollusca</taxon>
        <taxon>Cephalopoda</taxon>
        <taxon>Coleoidea</taxon>
        <taxon>Decapodiformes</taxon>
        <taxon>Sepiida</taxon>
        <taxon>Sepiina</taxon>
        <taxon>Sepiidae</taxon>
        <taxon>Acanthosepion</taxon>
    </lineage>
</organism>
<proteinExistence type="predicted"/>
<comment type="caution">
    <text evidence="1">The sequence shown here is derived from an EMBL/GenBank/DDBJ whole genome shotgun (WGS) entry which is preliminary data.</text>
</comment>
<dbReference type="EMBL" id="CAHIKZ030000105">
    <property type="protein sequence ID" value="CAE1152585.1"/>
    <property type="molecule type" value="Genomic_DNA"/>
</dbReference>
<keyword evidence="2" id="KW-1185">Reference proteome</keyword>
<dbReference type="AlphaFoldDB" id="A0A812ASA7"/>
<accession>A0A812ASA7</accession>
<evidence type="ECO:0000313" key="2">
    <source>
        <dbReference type="Proteomes" id="UP000597762"/>
    </source>
</evidence>
<evidence type="ECO:0000313" key="1">
    <source>
        <dbReference type="EMBL" id="CAE1152585.1"/>
    </source>
</evidence>
<protein>
    <submittedName>
        <fullName evidence="1">Uncharacterized protein</fullName>
    </submittedName>
</protein>
<dbReference type="Proteomes" id="UP000597762">
    <property type="component" value="Unassembled WGS sequence"/>
</dbReference>
<name>A0A812ASA7_ACAPH</name>
<sequence>MAFLVLRERNKLSTKCQHNLRQTQIDVDERQLPTPVAMPASITSLLSTPTHPAFSHAHRTKPVCLLTHSPVLQTHPSFFYPSFSSTHPYSVPPPTNRSLDANTLITGFTEHVIVRHIEVNFSSHFFFSSLFCITRKSSFFSLSRLSPVARFPHRPPPP</sequence>
<gene>
    <name evidence="1" type="ORF">SPHA_3483</name>
</gene>